<dbReference type="AlphaFoldDB" id="A0A2G8TKW9"/>
<evidence type="ECO:0000313" key="2">
    <source>
        <dbReference type="Proteomes" id="UP000230390"/>
    </source>
</evidence>
<reference evidence="1 2" key="1">
    <citation type="submission" date="2017-10" db="EMBL/GenBank/DDBJ databases">
        <title>Massilia psychrophilum sp. nov., a novel purple-pigmented bacterium isolated from Tianshan glacier, Xinjiang Municipality, China.</title>
        <authorList>
            <person name="Wang H."/>
        </authorList>
    </citation>
    <scope>NUCLEOTIDE SEQUENCE [LARGE SCALE GENOMIC DNA]</scope>
    <source>
        <strain evidence="1 2">JCM 30074</strain>
    </source>
</reference>
<accession>A0A2G8TKW9</accession>
<sequence length="139" mass="14639">MSDFYQSFRQNMDGVGLPAPQVLFGTFQAAVGNIATLLGQIDKLGKAATIGDIIGEGTRLEGLSGIAACSAVYYAGAVIGSLAVASGTSSGTALADVLFTAKKNKLDRKWLPATLQRWPGVYDQKLKASRNNLRARVFA</sequence>
<comment type="caution">
    <text evidence="1">The sequence shown here is derived from an EMBL/GenBank/DDBJ whole genome shotgun (WGS) entry which is preliminary data.</text>
</comment>
<keyword evidence="2" id="KW-1185">Reference proteome</keyword>
<evidence type="ECO:0000313" key="1">
    <source>
        <dbReference type="EMBL" id="PIL46644.1"/>
    </source>
</evidence>
<organism evidence="1 2">
    <name type="scientific">Massilia eurypsychrophila</name>
    <dbReference type="NCBI Taxonomy" id="1485217"/>
    <lineage>
        <taxon>Bacteria</taxon>
        <taxon>Pseudomonadati</taxon>
        <taxon>Pseudomonadota</taxon>
        <taxon>Betaproteobacteria</taxon>
        <taxon>Burkholderiales</taxon>
        <taxon>Oxalobacteraceae</taxon>
        <taxon>Telluria group</taxon>
        <taxon>Massilia</taxon>
    </lineage>
</organism>
<dbReference type="EMBL" id="PDOC01000001">
    <property type="protein sequence ID" value="PIL46644.1"/>
    <property type="molecule type" value="Genomic_DNA"/>
</dbReference>
<gene>
    <name evidence="1" type="ORF">CR105_00325</name>
</gene>
<name>A0A2G8TKW9_9BURK</name>
<dbReference type="OrthoDB" id="6889661at2"/>
<protein>
    <submittedName>
        <fullName evidence="1">Uncharacterized protein</fullName>
    </submittedName>
</protein>
<dbReference type="Proteomes" id="UP000230390">
    <property type="component" value="Unassembled WGS sequence"/>
</dbReference>
<dbReference type="RefSeq" id="WP_099786445.1">
    <property type="nucleotide sequence ID" value="NZ_JBHLYV010000100.1"/>
</dbReference>
<proteinExistence type="predicted"/>